<sequence>MCDEFISLTDHPLPTGIPTYGQHPDPHTLPSAAASLDYTVNSLLLSSLAPSTLRAYRGSWQQLRAFTLEHTGQDTCLPVSTKLISRFIASLHQKGFAPATITSKLSAVSFVHKLLSLPDPTQSFVTQKLLLAIRKNRIPDSWLPISPSILKALIDSLPTLIAPNYDQILFKAMYLFAFYAMTRICEITVTSDSQHTLQLANLHFRPSPNAPITVTFTTYKHSKPGRPATIAIQPQPGSKYCPVASMQDYLSLRGNCVGCLFLRSDGFPVPKDCFAKTLKTCLTYLGLNAQNITPHSFRIGGATHAAQHGVPEALLRSIGRWSSSAYIQYIRP</sequence>
<dbReference type="KEGG" id="bbel:109461527"/>
<dbReference type="InterPro" id="IPR011010">
    <property type="entry name" value="DNA_brk_join_enz"/>
</dbReference>
<organism evidence="4 5">
    <name type="scientific">Branchiostoma belcheri</name>
    <name type="common">Amphioxus</name>
    <dbReference type="NCBI Taxonomy" id="7741"/>
    <lineage>
        <taxon>Eukaryota</taxon>
        <taxon>Metazoa</taxon>
        <taxon>Chordata</taxon>
        <taxon>Cephalochordata</taxon>
        <taxon>Leptocardii</taxon>
        <taxon>Amphioxiformes</taxon>
        <taxon>Branchiostomatidae</taxon>
        <taxon>Branchiostoma</taxon>
    </lineage>
</organism>
<proteinExistence type="predicted"/>
<dbReference type="GO" id="GO:0006310">
    <property type="term" value="P:DNA recombination"/>
    <property type="evidence" value="ECO:0007669"/>
    <property type="project" value="UniProtKB-KW"/>
</dbReference>
<dbReference type="Pfam" id="PF02899">
    <property type="entry name" value="Phage_int_SAM_1"/>
    <property type="match status" value="1"/>
</dbReference>
<dbReference type="InterPro" id="IPR052925">
    <property type="entry name" value="Phage_Integrase-like_Recomb"/>
</dbReference>
<keyword evidence="4" id="KW-1185">Reference proteome</keyword>
<evidence type="ECO:0000259" key="3">
    <source>
        <dbReference type="PROSITE" id="PS51900"/>
    </source>
</evidence>
<accession>A0A6P4Y9L6</accession>
<keyword evidence="2" id="KW-0233">DNA recombination</keyword>
<evidence type="ECO:0000313" key="4">
    <source>
        <dbReference type="Proteomes" id="UP000515135"/>
    </source>
</evidence>
<dbReference type="Gene3D" id="1.10.150.130">
    <property type="match status" value="1"/>
</dbReference>
<keyword evidence="1" id="KW-0238">DNA-binding</keyword>
<dbReference type="OrthoDB" id="415455at2759"/>
<dbReference type="GeneID" id="109461527"/>
<dbReference type="PANTHER" id="PTHR34605">
    <property type="entry name" value="PHAGE_INTEGRASE DOMAIN-CONTAINING PROTEIN"/>
    <property type="match status" value="1"/>
</dbReference>
<dbReference type="GO" id="GO:0003677">
    <property type="term" value="F:DNA binding"/>
    <property type="evidence" value="ECO:0007669"/>
    <property type="project" value="UniProtKB-KW"/>
</dbReference>
<reference evidence="5" key="1">
    <citation type="submission" date="2025-08" db="UniProtKB">
        <authorList>
            <consortium name="RefSeq"/>
        </authorList>
    </citation>
    <scope>IDENTIFICATION</scope>
    <source>
        <tissue evidence="5">Gonad</tissue>
    </source>
</reference>
<dbReference type="SUPFAM" id="SSF56349">
    <property type="entry name" value="DNA breaking-rejoining enzymes"/>
    <property type="match status" value="1"/>
</dbReference>
<dbReference type="SUPFAM" id="SSF47823">
    <property type="entry name" value="lambda integrase-like, N-terminal domain"/>
    <property type="match status" value="1"/>
</dbReference>
<protein>
    <submittedName>
        <fullName evidence="5">Uncharacterized protein LOC109461527</fullName>
    </submittedName>
</protein>
<dbReference type="AlphaFoldDB" id="A0A6P4Y9L6"/>
<dbReference type="InterPro" id="IPR004107">
    <property type="entry name" value="Integrase_SAM-like_N"/>
</dbReference>
<dbReference type="Proteomes" id="UP000515135">
    <property type="component" value="Unplaced"/>
</dbReference>
<dbReference type="InterPro" id="IPR044068">
    <property type="entry name" value="CB"/>
</dbReference>
<evidence type="ECO:0000256" key="1">
    <source>
        <dbReference type="ARBA" id="ARBA00023125"/>
    </source>
</evidence>
<dbReference type="InterPro" id="IPR010998">
    <property type="entry name" value="Integrase_recombinase_N"/>
</dbReference>
<dbReference type="PANTHER" id="PTHR34605:SF3">
    <property type="entry name" value="P CELL-TYPE AGGLUTINATION PROTEIN MAP4-LIKE-RELATED"/>
    <property type="match status" value="1"/>
</dbReference>
<evidence type="ECO:0000256" key="2">
    <source>
        <dbReference type="ARBA" id="ARBA00023172"/>
    </source>
</evidence>
<dbReference type="RefSeq" id="XP_019613466.1">
    <property type="nucleotide sequence ID" value="XM_019757907.1"/>
</dbReference>
<gene>
    <name evidence="5" type="primary">LOC109461527</name>
</gene>
<name>A0A6P4Y9L6_BRABE</name>
<feature type="domain" description="Core-binding (CB)" evidence="3">
    <location>
        <begin position="34"/>
        <end position="116"/>
    </location>
</feature>
<dbReference type="GO" id="GO:0015074">
    <property type="term" value="P:DNA integration"/>
    <property type="evidence" value="ECO:0007669"/>
    <property type="project" value="InterPro"/>
</dbReference>
<dbReference type="PROSITE" id="PS51900">
    <property type="entry name" value="CB"/>
    <property type="match status" value="1"/>
</dbReference>
<evidence type="ECO:0000313" key="5">
    <source>
        <dbReference type="RefSeq" id="XP_019613466.1"/>
    </source>
</evidence>
<dbReference type="InterPro" id="IPR013762">
    <property type="entry name" value="Integrase-like_cat_sf"/>
</dbReference>
<dbReference type="Gene3D" id="1.10.443.10">
    <property type="entry name" value="Intergrase catalytic core"/>
    <property type="match status" value="1"/>
</dbReference>